<dbReference type="SMART" id="SM00382">
    <property type="entry name" value="AAA"/>
    <property type="match status" value="1"/>
</dbReference>
<dbReference type="PROSITE" id="PS50893">
    <property type="entry name" value="ABC_TRANSPORTER_2"/>
    <property type="match status" value="1"/>
</dbReference>
<accession>A0A0W1SN98</accession>
<dbReference type="PROSITE" id="PS00211">
    <property type="entry name" value="ABC_TRANSPORTER_1"/>
    <property type="match status" value="1"/>
</dbReference>
<keyword evidence="7" id="KW-1185">Reference proteome</keyword>
<sequence>MVTVPAIQTTGLTKRYGHDVYAVSDLSLTVEEGEVFGFLGPNGAGKSTTIDMLMDFVRPTSGSATILGYDAQDEAEAIHQRVGILPDGYSLYHRLSGRKHIEFAISLKESDDDPDEILARVGLDAEAAARPAGTYSKGMSQRLALGMALVGTPDVLILDEPSSGLDPDGIRDIRTLARSHADAGGTVFFSSHILSQVEAVCDRVGILSRGRLVAVDTIDGLRESVGTGATITLAVDTQPVGVEFDDIDGITDVALDGSTVKATCTDPTSKVTLVDRVREGGSRILDIETREASLEDLFSAYTHPVDEPMVVEAER</sequence>
<dbReference type="InterPro" id="IPR003439">
    <property type="entry name" value="ABC_transporter-like_ATP-bd"/>
</dbReference>
<dbReference type="GO" id="GO:0016887">
    <property type="term" value="F:ATP hydrolysis activity"/>
    <property type="evidence" value="ECO:0007669"/>
    <property type="project" value="InterPro"/>
</dbReference>
<comment type="caution">
    <text evidence="6">The sequence shown here is derived from an EMBL/GenBank/DDBJ whole genome shotgun (WGS) entry which is preliminary data.</text>
</comment>
<dbReference type="RefSeq" id="WP_058572037.1">
    <property type="nucleotide sequence ID" value="NZ_LOPV01000164.1"/>
</dbReference>
<name>A0A0W1SN98_9EURY</name>
<keyword evidence="3" id="KW-0547">Nucleotide-binding</keyword>
<comment type="similarity">
    <text evidence="1">Belongs to the ABC transporter superfamily.</text>
</comment>
<proteinExistence type="inferred from homology"/>
<evidence type="ECO:0000256" key="2">
    <source>
        <dbReference type="ARBA" id="ARBA00022448"/>
    </source>
</evidence>
<evidence type="ECO:0000256" key="3">
    <source>
        <dbReference type="ARBA" id="ARBA00022741"/>
    </source>
</evidence>
<evidence type="ECO:0000256" key="4">
    <source>
        <dbReference type="ARBA" id="ARBA00022840"/>
    </source>
</evidence>
<evidence type="ECO:0000259" key="5">
    <source>
        <dbReference type="PROSITE" id="PS50893"/>
    </source>
</evidence>
<dbReference type="PANTHER" id="PTHR43335">
    <property type="entry name" value="ABC TRANSPORTER, ATP-BINDING PROTEIN"/>
    <property type="match status" value="1"/>
</dbReference>
<organism evidence="6 7">
    <name type="scientific">Haloferax profundi</name>
    <dbReference type="NCBI Taxonomy" id="1544718"/>
    <lineage>
        <taxon>Archaea</taxon>
        <taxon>Methanobacteriati</taxon>
        <taxon>Methanobacteriota</taxon>
        <taxon>Stenosarchaea group</taxon>
        <taxon>Halobacteria</taxon>
        <taxon>Halobacteriales</taxon>
        <taxon>Haloferacaceae</taxon>
        <taxon>Haloferax</taxon>
    </lineage>
</organism>
<feature type="domain" description="ABC transporter" evidence="5">
    <location>
        <begin position="7"/>
        <end position="234"/>
    </location>
</feature>
<dbReference type="GO" id="GO:0005524">
    <property type="term" value="F:ATP binding"/>
    <property type="evidence" value="ECO:0007669"/>
    <property type="project" value="UniProtKB-KW"/>
</dbReference>
<keyword evidence="2" id="KW-0813">Transport</keyword>
<dbReference type="Gene3D" id="3.40.50.300">
    <property type="entry name" value="P-loop containing nucleotide triphosphate hydrolases"/>
    <property type="match status" value="1"/>
</dbReference>
<evidence type="ECO:0000313" key="7">
    <source>
        <dbReference type="Proteomes" id="UP000053157"/>
    </source>
</evidence>
<dbReference type="AlphaFoldDB" id="A0A0W1SN98"/>
<evidence type="ECO:0000313" key="6">
    <source>
        <dbReference type="EMBL" id="KTG27693.1"/>
    </source>
</evidence>
<keyword evidence="4 6" id="KW-0067">ATP-binding</keyword>
<dbReference type="Pfam" id="PF00005">
    <property type="entry name" value="ABC_tran"/>
    <property type="match status" value="1"/>
</dbReference>
<evidence type="ECO:0000256" key="1">
    <source>
        <dbReference type="ARBA" id="ARBA00005417"/>
    </source>
</evidence>
<gene>
    <name evidence="6" type="ORF">AUR66_13520</name>
</gene>
<dbReference type="SUPFAM" id="SSF52540">
    <property type="entry name" value="P-loop containing nucleoside triphosphate hydrolases"/>
    <property type="match status" value="1"/>
</dbReference>
<dbReference type="OrthoDB" id="87732at2157"/>
<dbReference type="InterPro" id="IPR003593">
    <property type="entry name" value="AAA+_ATPase"/>
</dbReference>
<reference evidence="6 7" key="1">
    <citation type="submission" date="2015-12" db="EMBL/GenBank/DDBJ databases">
        <title>Haloferax profundi sp. nov. isolated from the Discovery deep brine-seawater interface in the Red Sea.</title>
        <authorList>
            <person name="Zhang G."/>
            <person name="Stingl U."/>
            <person name="Rashid M."/>
        </authorList>
    </citation>
    <scope>NUCLEOTIDE SEQUENCE [LARGE SCALE GENOMIC DNA]</scope>
    <source>
        <strain evidence="6 7">SB29</strain>
    </source>
</reference>
<protein>
    <submittedName>
        <fullName evidence="6">Copper ABC transporter ATP-binding protein</fullName>
    </submittedName>
</protein>
<dbReference type="InterPro" id="IPR027417">
    <property type="entry name" value="P-loop_NTPase"/>
</dbReference>
<dbReference type="Proteomes" id="UP000053157">
    <property type="component" value="Unassembled WGS sequence"/>
</dbReference>
<dbReference type="EMBL" id="LOPV01000164">
    <property type="protein sequence ID" value="KTG27693.1"/>
    <property type="molecule type" value="Genomic_DNA"/>
</dbReference>
<dbReference type="InterPro" id="IPR017871">
    <property type="entry name" value="ABC_transporter-like_CS"/>
</dbReference>
<dbReference type="PANTHER" id="PTHR43335:SF4">
    <property type="entry name" value="ABC TRANSPORTER, ATP-BINDING PROTEIN"/>
    <property type="match status" value="1"/>
</dbReference>